<sequence>MASLDSLDMEEDMTASENTEILSNSIDFEKENADKLLEEKYSLKENVIELKRNSIGLKTLSEMNGKDNLIIDLESGTIKPKKLTGPEMLFQNYLKTQAKPKHKDTVCMNILSIENGKLENQKVEVRLDKEVEFDHSRPGTSREKLKENLRNQILQQRLEKLKKRFVKSETAELEPEDKEHFPHKKEDIDEDYNPENDNSGDESAQETTSDEEEDAVTQNKSKKKSDGSKFLDEEAVDEDENEEESSESESESSDDDEAEIDQPNTAQKKSRILKAFEDSDDEESKVNTKAQTDEVDNVQLQAQSNDQNEKEFSQNLQVSEDLFNSQATDFTFNEPSVSEEIDGNNINALFDPPSQAIENDDDLMGLCSGQFVSTPSEIILTNNDFKFSQNITAAESQDDFSDFITQVPDKAIQDNDSFVMDVSDRIENQPGLQNPTENDSNVTEMNSEVNHESNKVHPIKKLNKLLESTDEETEENAVNRKKKLTKRKNKKNKVKKLGFSDDEDESDQNAVDADLLDEESLIDMPESELDEPETYVDYDSEENEVQVKLTKKERLKAAKDYFEKEAELSEEEWQSADEDEKGLDNYEMDLADEEQFDQNKLREEVGRIHARKMMDEDAKDLKKIENLLFENEEDDGIGRERKFRWKNQAEGFTMVDENARDADDIEGEQEEENEILWRKMRHEREMLINEQSQKMADSETMSTDILLLDQSSQTVTTANTSTLVKRKFKIIKTNSPSIGLNLSSENSKSESSFLIKAVSTKKFTHSSFLSRDEHTLTKIASFITTKDDEVTNLSSHGGNSMSFAPIEKKEEPSKKRKSEVTVNRENTSGKKRKVENQRFLLDQLK</sequence>
<feature type="region of interest" description="Disordered" evidence="5">
    <location>
        <begin position="427"/>
        <end position="457"/>
    </location>
</feature>
<comment type="subcellular location">
    <subcellularLocation>
        <location evidence="1">Nucleus</location>
    </subcellularLocation>
</comment>
<feature type="compositionally biased region" description="Acidic residues" evidence="5">
    <location>
        <begin position="514"/>
        <end position="544"/>
    </location>
</feature>
<dbReference type="GO" id="GO:0005634">
    <property type="term" value="C:nucleus"/>
    <property type="evidence" value="ECO:0007669"/>
    <property type="project" value="UniProtKB-SubCell"/>
</dbReference>
<evidence type="ECO:0000313" key="6">
    <source>
        <dbReference type="EMBL" id="CAG9806449.1"/>
    </source>
</evidence>
<keyword evidence="4" id="KW-0175">Coiled coil</keyword>
<feature type="region of interest" description="Disordered" evidence="5">
    <location>
        <begin position="1"/>
        <end position="20"/>
    </location>
</feature>
<reference evidence="6" key="1">
    <citation type="submission" date="2022-01" db="EMBL/GenBank/DDBJ databases">
        <authorList>
            <person name="King R."/>
        </authorList>
    </citation>
    <scope>NUCLEOTIDE SEQUENCE</scope>
</reference>
<feature type="coiled-coil region" evidence="4">
    <location>
        <begin position="26"/>
        <end position="53"/>
    </location>
</feature>
<feature type="compositionally biased region" description="Acidic residues" evidence="5">
    <location>
        <begin position="188"/>
        <end position="215"/>
    </location>
</feature>
<evidence type="ECO:0000256" key="3">
    <source>
        <dbReference type="ARBA" id="ARBA00023242"/>
    </source>
</evidence>
<gene>
    <name evidence="6" type="ORF">CHIRRI_LOCUS9306</name>
</gene>
<dbReference type="InterPro" id="IPR024146">
    <property type="entry name" value="Claspin"/>
</dbReference>
<dbReference type="GO" id="GO:0010997">
    <property type="term" value="F:anaphase-promoting complex binding"/>
    <property type="evidence" value="ECO:0007669"/>
    <property type="project" value="TreeGrafter"/>
</dbReference>
<dbReference type="PANTHER" id="PTHR14396">
    <property type="entry name" value="CLASPIN"/>
    <property type="match status" value="1"/>
</dbReference>
<reference evidence="6" key="2">
    <citation type="submission" date="2022-10" db="EMBL/GenBank/DDBJ databases">
        <authorList>
            <consortium name="ENA_rothamsted_submissions"/>
            <consortium name="culmorum"/>
            <person name="King R."/>
        </authorList>
    </citation>
    <scope>NUCLEOTIDE SEQUENCE</scope>
</reference>
<accession>A0A9N9RYM1</accession>
<dbReference type="AlphaFoldDB" id="A0A9N9RYM1"/>
<evidence type="ECO:0000256" key="5">
    <source>
        <dbReference type="SAM" id="MobiDB-lite"/>
    </source>
</evidence>
<feature type="compositionally biased region" description="Polar residues" evidence="5">
    <location>
        <begin position="430"/>
        <end position="448"/>
    </location>
</feature>
<keyword evidence="2" id="KW-0597">Phosphoprotein</keyword>
<evidence type="ECO:0008006" key="8">
    <source>
        <dbReference type="Google" id="ProtNLM"/>
    </source>
</evidence>
<keyword evidence="3" id="KW-0539">Nucleus</keyword>
<feature type="compositionally biased region" description="Acidic residues" evidence="5">
    <location>
        <begin position="233"/>
        <end position="260"/>
    </location>
</feature>
<dbReference type="OrthoDB" id="5859781at2759"/>
<feature type="compositionally biased region" description="Basic and acidic residues" evidence="5">
    <location>
        <begin position="177"/>
        <end position="187"/>
    </location>
</feature>
<evidence type="ECO:0000313" key="7">
    <source>
        <dbReference type="Proteomes" id="UP001153620"/>
    </source>
</evidence>
<keyword evidence="7" id="KW-1185">Reference proteome</keyword>
<feature type="compositionally biased region" description="Polar residues" evidence="5">
    <location>
        <begin position="791"/>
        <end position="802"/>
    </location>
</feature>
<feature type="region of interest" description="Disordered" evidence="5">
    <location>
        <begin position="167"/>
        <end position="314"/>
    </location>
</feature>
<proteinExistence type="predicted"/>
<dbReference type="GO" id="GO:0007095">
    <property type="term" value="P:mitotic G2 DNA damage checkpoint signaling"/>
    <property type="evidence" value="ECO:0007669"/>
    <property type="project" value="TreeGrafter"/>
</dbReference>
<name>A0A9N9RYM1_9DIPT</name>
<dbReference type="Proteomes" id="UP001153620">
    <property type="component" value="Chromosome 3"/>
</dbReference>
<dbReference type="PANTHER" id="PTHR14396:SF10">
    <property type="entry name" value="CLASPIN"/>
    <property type="match status" value="1"/>
</dbReference>
<evidence type="ECO:0000256" key="4">
    <source>
        <dbReference type="SAM" id="Coils"/>
    </source>
</evidence>
<evidence type="ECO:0000256" key="2">
    <source>
        <dbReference type="ARBA" id="ARBA00022553"/>
    </source>
</evidence>
<protein>
    <recommendedName>
        <fullName evidence="8">Claspin</fullName>
    </recommendedName>
</protein>
<dbReference type="EMBL" id="OU895879">
    <property type="protein sequence ID" value="CAG9806449.1"/>
    <property type="molecule type" value="Genomic_DNA"/>
</dbReference>
<organism evidence="6 7">
    <name type="scientific">Chironomus riparius</name>
    <dbReference type="NCBI Taxonomy" id="315576"/>
    <lineage>
        <taxon>Eukaryota</taxon>
        <taxon>Metazoa</taxon>
        <taxon>Ecdysozoa</taxon>
        <taxon>Arthropoda</taxon>
        <taxon>Hexapoda</taxon>
        <taxon>Insecta</taxon>
        <taxon>Pterygota</taxon>
        <taxon>Neoptera</taxon>
        <taxon>Endopterygota</taxon>
        <taxon>Diptera</taxon>
        <taxon>Nematocera</taxon>
        <taxon>Chironomoidea</taxon>
        <taxon>Chironomidae</taxon>
        <taxon>Chironominae</taxon>
        <taxon>Chironomus</taxon>
    </lineage>
</organism>
<dbReference type="GO" id="GO:0033314">
    <property type="term" value="P:mitotic DNA replication checkpoint signaling"/>
    <property type="evidence" value="ECO:0007669"/>
    <property type="project" value="TreeGrafter"/>
</dbReference>
<feature type="region of interest" description="Disordered" evidence="5">
    <location>
        <begin position="498"/>
        <end position="544"/>
    </location>
</feature>
<feature type="region of interest" description="Disordered" evidence="5">
    <location>
        <begin position="790"/>
        <end position="845"/>
    </location>
</feature>
<evidence type="ECO:0000256" key="1">
    <source>
        <dbReference type="ARBA" id="ARBA00004123"/>
    </source>
</evidence>